<proteinExistence type="predicted"/>
<name>A0A126ZW07_9MICC</name>
<evidence type="ECO:0000313" key="2">
    <source>
        <dbReference type="Proteomes" id="UP000070134"/>
    </source>
</evidence>
<protein>
    <recommendedName>
        <fullName evidence="3">YbdD/YjiX family protein</fullName>
    </recommendedName>
</protein>
<dbReference type="AlphaFoldDB" id="A0A126ZW07"/>
<sequence length="83" mass="8929">MSPSPRPSGGSGRTTAVAAVRSVLAGARAYARGVLGADAYERYLEHHRAEEAAGRCAAPAMTEREFWRDHADRQDANPQGRCC</sequence>
<dbReference type="KEGG" id="satk:SA2016_0658"/>
<organism evidence="1 2">
    <name type="scientific">Sinomonas atrocyanea</name>
    <dbReference type="NCBI Taxonomy" id="37927"/>
    <lineage>
        <taxon>Bacteria</taxon>
        <taxon>Bacillati</taxon>
        <taxon>Actinomycetota</taxon>
        <taxon>Actinomycetes</taxon>
        <taxon>Micrococcales</taxon>
        <taxon>Micrococcaceae</taxon>
        <taxon>Sinomonas</taxon>
    </lineage>
</organism>
<dbReference type="InterPro" id="IPR007423">
    <property type="entry name" value="Sel_put"/>
</dbReference>
<accession>A0A126ZW07</accession>
<gene>
    <name evidence="1" type="ORF">SA2016_0658</name>
</gene>
<dbReference type="STRING" id="37927.SA2016_0658"/>
<dbReference type="OrthoDB" id="3541280at2"/>
<keyword evidence="2" id="KW-1185">Reference proteome</keyword>
<dbReference type="Pfam" id="PF04328">
    <property type="entry name" value="Sel_put"/>
    <property type="match status" value="1"/>
</dbReference>
<dbReference type="RefSeq" id="WP_084249262.1">
    <property type="nucleotide sequence ID" value="NZ_BJMO01000022.1"/>
</dbReference>
<reference evidence="1 2" key="1">
    <citation type="submission" date="2016-02" db="EMBL/GenBank/DDBJ databases">
        <title>Complete genome of Sinomonas atrocyanea KCTC 3377.</title>
        <authorList>
            <person name="Kim K.M."/>
        </authorList>
    </citation>
    <scope>NUCLEOTIDE SEQUENCE [LARGE SCALE GENOMIC DNA]</scope>
    <source>
        <strain evidence="1 2">KCTC 3377</strain>
    </source>
</reference>
<evidence type="ECO:0008006" key="3">
    <source>
        <dbReference type="Google" id="ProtNLM"/>
    </source>
</evidence>
<dbReference type="Proteomes" id="UP000070134">
    <property type="component" value="Chromosome"/>
</dbReference>
<dbReference type="PATRIC" id="fig|37927.3.peg.676"/>
<evidence type="ECO:0000313" key="1">
    <source>
        <dbReference type="EMBL" id="AMM31348.1"/>
    </source>
</evidence>
<dbReference type="EMBL" id="CP014518">
    <property type="protein sequence ID" value="AMM31348.1"/>
    <property type="molecule type" value="Genomic_DNA"/>
</dbReference>